<accession>A0A1Y0XYZ0</accession>
<dbReference type="Proteomes" id="UP000196205">
    <property type="component" value="Chromosome"/>
</dbReference>
<sequence length="100" mass="11024">MTEPTNLLVKLDKVWFEITSRGSILMAMTNSPFVGMEGFEAPVLIGEQEFMAKFSFSGAISFEGENVSRGLFRATELSQVRSQCPSKSNQVLNLSGPQFP</sequence>
<organism evidence="1 2">
    <name type="scientific">Acetobacter pasteurianus subsp. pasteurianus</name>
    <dbReference type="NCBI Taxonomy" id="481145"/>
    <lineage>
        <taxon>Bacteria</taxon>
        <taxon>Pseudomonadati</taxon>
        <taxon>Pseudomonadota</taxon>
        <taxon>Alphaproteobacteria</taxon>
        <taxon>Acetobacterales</taxon>
        <taxon>Acetobacteraceae</taxon>
        <taxon>Acetobacter</taxon>
    </lineage>
</organism>
<evidence type="ECO:0000313" key="2">
    <source>
        <dbReference type="Proteomes" id="UP000196205"/>
    </source>
</evidence>
<evidence type="ECO:0000313" key="1">
    <source>
        <dbReference type="EMBL" id="ARW48153.1"/>
    </source>
</evidence>
<proteinExistence type="predicted"/>
<gene>
    <name evidence="1" type="ORF">S1001342_01830</name>
</gene>
<protein>
    <submittedName>
        <fullName evidence="1">Uncharacterized protein</fullName>
    </submittedName>
</protein>
<reference evidence="1 2" key="1">
    <citation type="submission" date="2017-05" db="EMBL/GenBank/DDBJ databases">
        <title>Genome sequence of Acetobacter pasteurianus subsp. pasteurianus strain SRCM101342.</title>
        <authorList>
            <person name="Cho S.H."/>
        </authorList>
    </citation>
    <scope>NUCLEOTIDE SEQUENCE [LARGE SCALE GENOMIC DNA]</scope>
    <source>
        <strain evidence="1 2">SRCM101342</strain>
    </source>
</reference>
<name>A0A1Y0XYZ0_ACEPA</name>
<dbReference type="EMBL" id="CP021509">
    <property type="protein sequence ID" value="ARW48153.1"/>
    <property type="molecule type" value="Genomic_DNA"/>
</dbReference>
<dbReference type="AlphaFoldDB" id="A0A1Y0XYZ0"/>